<feature type="transmembrane region" description="Helical" evidence="1">
    <location>
        <begin position="6"/>
        <end position="23"/>
    </location>
</feature>
<gene>
    <name evidence="2" type="ORF">LCGC14_3039760</name>
</gene>
<comment type="caution">
    <text evidence="2">The sequence shown here is derived from an EMBL/GenBank/DDBJ whole genome shotgun (WGS) entry which is preliminary data.</text>
</comment>
<accession>A0A0F8ZFY7</accession>
<organism evidence="2">
    <name type="scientific">marine sediment metagenome</name>
    <dbReference type="NCBI Taxonomy" id="412755"/>
    <lineage>
        <taxon>unclassified sequences</taxon>
        <taxon>metagenomes</taxon>
        <taxon>ecological metagenomes</taxon>
    </lineage>
</organism>
<keyword evidence="1" id="KW-0812">Transmembrane</keyword>
<dbReference type="EMBL" id="LAZR01063744">
    <property type="protein sequence ID" value="KKK58901.1"/>
    <property type="molecule type" value="Genomic_DNA"/>
</dbReference>
<keyword evidence="1" id="KW-0472">Membrane</keyword>
<protein>
    <submittedName>
        <fullName evidence="2">Uncharacterized protein</fullName>
    </submittedName>
</protein>
<keyword evidence="1" id="KW-1133">Transmembrane helix</keyword>
<name>A0A0F8ZFY7_9ZZZZ</name>
<sequence>MNRVLIFGAILIIGFSFLAFLIYPDIKEGIEAKVILNCVSKISYLGDSQISLCVDKMERMGFDEYEEGQHRKEFYNILKKIDDANSGGNE</sequence>
<evidence type="ECO:0000256" key="1">
    <source>
        <dbReference type="SAM" id="Phobius"/>
    </source>
</evidence>
<evidence type="ECO:0000313" key="2">
    <source>
        <dbReference type="EMBL" id="KKK58901.1"/>
    </source>
</evidence>
<reference evidence="2" key="1">
    <citation type="journal article" date="2015" name="Nature">
        <title>Complex archaea that bridge the gap between prokaryotes and eukaryotes.</title>
        <authorList>
            <person name="Spang A."/>
            <person name="Saw J.H."/>
            <person name="Jorgensen S.L."/>
            <person name="Zaremba-Niedzwiedzka K."/>
            <person name="Martijn J."/>
            <person name="Lind A.E."/>
            <person name="van Eijk R."/>
            <person name="Schleper C."/>
            <person name="Guy L."/>
            <person name="Ettema T.J."/>
        </authorList>
    </citation>
    <scope>NUCLEOTIDE SEQUENCE</scope>
</reference>
<proteinExistence type="predicted"/>
<dbReference type="AlphaFoldDB" id="A0A0F8ZFY7"/>